<keyword evidence="6" id="KW-0804">Transcription</keyword>
<dbReference type="PANTHER" id="PTHR48111:SF22">
    <property type="entry name" value="REGULATOR OF RPOS"/>
    <property type="match status" value="1"/>
</dbReference>
<evidence type="ECO:0000256" key="6">
    <source>
        <dbReference type="ARBA" id="ARBA00023163"/>
    </source>
</evidence>
<evidence type="ECO:0000256" key="8">
    <source>
        <dbReference type="PROSITE-ProRule" id="PRU00169"/>
    </source>
</evidence>
<evidence type="ECO:0000259" key="11">
    <source>
        <dbReference type="PROSITE" id="PS51755"/>
    </source>
</evidence>
<sequence length="224" mass="25507">MRILAVEDERDLLDVTAKRLEAQGYSVDRCTDGQEALDYAESAQYDLILLDIMLPKMDGLSVLRRLRGQGNRTPVLLLTARDSIEDRVQGLDGGADDYLTKPFAFEELLARVRVLLRRGTGEAANELALGDLCMDLAAHRVTRAGKEIKLSAKEYAILEYMLLNRGVVLSRERIEEHVWNYDFEGGSNVVDVYMRYLRRKLDDPFEKKLIHTVRGSGYVIREEV</sequence>
<keyword evidence="13" id="KW-1185">Reference proteome</keyword>
<dbReference type="SMART" id="SM00448">
    <property type="entry name" value="REC"/>
    <property type="match status" value="1"/>
</dbReference>
<keyword evidence="3" id="KW-0902">Two-component regulatory system</keyword>
<gene>
    <name evidence="12" type="ORF">EDD78_10530</name>
</gene>
<protein>
    <recommendedName>
        <fullName evidence="1">Stage 0 sporulation protein A homolog</fullName>
    </recommendedName>
</protein>
<name>A0A9X8UJ73_9FIRM</name>
<dbReference type="EMBL" id="SLUK01000005">
    <property type="protein sequence ID" value="TCL43402.1"/>
    <property type="molecule type" value="Genomic_DNA"/>
</dbReference>
<dbReference type="InterPro" id="IPR039420">
    <property type="entry name" value="WalR-like"/>
</dbReference>
<dbReference type="PROSITE" id="PS51755">
    <property type="entry name" value="OMPR_PHOB"/>
    <property type="match status" value="1"/>
</dbReference>
<dbReference type="InterPro" id="IPR001789">
    <property type="entry name" value="Sig_transdc_resp-reg_receiver"/>
</dbReference>
<evidence type="ECO:0000256" key="5">
    <source>
        <dbReference type="ARBA" id="ARBA00023125"/>
    </source>
</evidence>
<reference evidence="12 13" key="1">
    <citation type="submission" date="2019-03" db="EMBL/GenBank/DDBJ databases">
        <title>Genomic Encyclopedia of Type Strains, Phase IV (KMG-IV): sequencing the most valuable type-strain genomes for metagenomic binning, comparative biology and taxonomic classification.</title>
        <authorList>
            <person name="Goeker M."/>
        </authorList>
    </citation>
    <scope>NUCLEOTIDE SEQUENCE [LARGE SCALE GENOMIC DNA]</scope>
    <source>
        <strain evidence="12 13">DSM 100433</strain>
    </source>
</reference>
<dbReference type="CDD" id="cd17625">
    <property type="entry name" value="REC_OmpR_DrrD-like"/>
    <property type="match status" value="1"/>
</dbReference>
<evidence type="ECO:0000256" key="2">
    <source>
        <dbReference type="ARBA" id="ARBA00022553"/>
    </source>
</evidence>
<feature type="domain" description="Response regulatory" evidence="10">
    <location>
        <begin position="2"/>
        <end position="116"/>
    </location>
</feature>
<proteinExistence type="predicted"/>
<dbReference type="CDD" id="cd00383">
    <property type="entry name" value="trans_reg_C"/>
    <property type="match status" value="1"/>
</dbReference>
<dbReference type="GO" id="GO:0000156">
    <property type="term" value="F:phosphorelay response regulator activity"/>
    <property type="evidence" value="ECO:0007669"/>
    <property type="project" value="TreeGrafter"/>
</dbReference>
<feature type="DNA-binding region" description="OmpR/PhoB-type" evidence="9">
    <location>
        <begin position="124"/>
        <end position="222"/>
    </location>
</feature>
<dbReference type="RefSeq" id="WP_132084420.1">
    <property type="nucleotide sequence ID" value="NZ_JADNAH010000036.1"/>
</dbReference>
<dbReference type="GO" id="GO:0006355">
    <property type="term" value="P:regulation of DNA-templated transcription"/>
    <property type="evidence" value="ECO:0007669"/>
    <property type="project" value="InterPro"/>
</dbReference>
<dbReference type="GO" id="GO:0032993">
    <property type="term" value="C:protein-DNA complex"/>
    <property type="evidence" value="ECO:0007669"/>
    <property type="project" value="TreeGrafter"/>
</dbReference>
<dbReference type="Pfam" id="PF00072">
    <property type="entry name" value="Response_reg"/>
    <property type="match status" value="1"/>
</dbReference>
<comment type="caution">
    <text evidence="12">The sequence shown here is derived from an EMBL/GenBank/DDBJ whole genome shotgun (WGS) entry which is preliminary data.</text>
</comment>
<dbReference type="GO" id="GO:0000976">
    <property type="term" value="F:transcription cis-regulatory region binding"/>
    <property type="evidence" value="ECO:0007669"/>
    <property type="project" value="TreeGrafter"/>
</dbReference>
<evidence type="ECO:0000313" key="12">
    <source>
        <dbReference type="EMBL" id="TCL43402.1"/>
    </source>
</evidence>
<dbReference type="GO" id="GO:0005829">
    <property type="term" value="C:cytosol"/>
    <property type="evidence" value="ECO:0007669"/>
    <property type="project" value="TreeGrafter"/>
</dbReference>
<evidence type="ECO:0000313" key="13">
    <source>
        <dbReference type="Proteomes" id="UP000294682"/>
    </source>
</evidence>
<dbReference type="PROSITE" id="PS50110">
    <property type="entry name" value="RESPONSE_REGULATORY"/>
    <property type="match status" value="1"/>
</dbReference>
<dbReference type="Gene3D" id="6.10.250.690">
    <property type="match status" value="1"/>
</dbReference>
<keyword evidence="5 9" id="KW-0238">DNA-binding</keyword>
<accession>A0A9X8UJ73</accession>
<dbReference type="Proteomes" id="UP000294682">
    <property type="component" value="Unassembled WGS sequence"/>
</dbReference>
<dbReference type="Pfam" id="PF00486">
    <property type="entry name" value="Trans_reg_C"/>
    <property type="match status" value="1"/>
</dbReference>
<dbReference type="AlphaFoldDB" id="A0A9X8UJ73"/>
<keyword evidence="4" id="KW-0805">Transcription regulation</keyword>
<dbReference type="FunFam" id="1.10.10.10:FF:000005">
    <property type="entry name" value="Two-component system response regulator"/>
    <property type="match status" value="1"/>
</dbReference>
<evidence type="ECO:0000256" key="1">
    <source>
        <dbReference type="ARBA" id="ARBA00018672"/>
    </source>
</evidence>
<feature type="domain" description="OmpR/PhoB-type" evidence="11">
    <location>
        <begin position="124"/>
        <end position="222"/>
    </location>
</feature>
<dbReference type="FunFam" id="3.40.50.2300:FF:000002">
    <property type="entry name" value="DNA-binding response regulator PhoP"/>
    <property type="match status" value="1"/>
</dbReference>
<dbReference type="Gene3D" id="3.40.50.2300">
    <property type="match status" value="1"/>
</dbReference>
<comment type="function">
    <text evidence="7">May play the central regulatory role in sporulation. It may be an element of the effector pathway responsible for the activation of sporulation genes in response to nutritional stress. Spo0A may act in concert with spo0H (a sigma factor) to control the expression of some genes that are critical to the sporulation process.</text>
</comment>
<organism evidence="12 13">
    <name type="scientific">Harryflintia acetispora</name>
    <dbReference type="NCBI Taxonomy" id="1849041"/>
    <lineage>
        <taxon>Bacteria</taxon>
        <taxon>Bacillati</taxon>
        <taxon>Bacillota</taxon>
        <taxon>Clostridia</taxon>
        <taxon>Eubacteriales</taxon>
        <taxon>Oscillospiraceae</taxon>
        <taxon>Harryflintia</taxon>
    </lineage>
</organism>
<evidence type="ECO:0000259" key="10">
    <source>
        <dbReference type="PROSITE" id="PS50110"/>
    </source>
</evidence>
<evidence type="ECO:0000256" key="4">
    <source>
        <dbReference type="ARBA" id="ARBA00023015"/>
    </source>
</evidence>
<dbReference type="Gene3D" id="1.10.10.10">
    <property type="entry name" value="Winged helix-like DNA-binding domain superfamily/Winged helix DNA-binding domain"/>
    <property type="match status" value="1"/>
</dbReference>
<dbReference type="SUPFAM" id="SSF52172">
    <property type="entry name" value="CheY-like"/>
    <property type="match status" value="1"/>
</dbReference>
<dbReference type="InterPro" id="IPR011006">
    <property type="entry name" value="CheY-like_superfamily"/>
</dbReference>
<keyword evidence="2 8" id="KW-0597">Phosphoprotein</keyword>
<feature type="modified residue" description="4-aspartylphosphate" evidence="8">
    <location>
        <position position="51"/>
    </location>
</feature>
<dbReference type="SMART" id="SM00862">
    <property type="entry name" value="Trans_reg_C"/>
    <property type="match status" value="1"/>
</dbReference>
<dbReference type="PANTHER" id="PTHR48111">
    <property type="entry name" value="REGULATOR OF RPOS"/>
    <property type="match status" value="1"/>
</dbReference>
<dbReference type="InterPro" id="IPR036388">
    <property type="entry name" value="WH-like_DNA-bd_sf"/>
</dbReference>
<evidence type="ECO:0000256" key="9">
    <source>
        <dbReference type="PROSITE-ProRule" id="PRU01091"/>
    </source>
</evidence>
<dbReference type="InterPro" id="IPR001867">
    <property type="entry name" value="OmpR/PhoB-type_DNA-bd"/>
</dbReference>
<evidence type="ECO:0000256" key="3">
    <source>
        <dbReference type="ARBA" id="ARBA00023012"/>
    </source>
</evidence>
<evidence type="ECO:0000256" key="7">
    <source>
        <dbReference type="ARBA" id="ARBA00024867"/>
    </source>
</evidence>